<evidence type="ECO:0000256" key="1">
    <source>
        <dbReference type="SAM" id="MobiDB-lite"/>
    </source>
</evidence>
<name>A0A0F9FYX7_9ZZZZ</name>
<dbReference type="EMBL" id="LAZR01028447">
    <property type="protein sequence ID" value="KKL62580.1"/>
    <property type="molecule type" value="Genomic_DNA"/>
</dbReference>
<feature type="compositionally biased region" description="Polar residues" evidence="1">
    <location>
        <begin position="56"/>
        <end position="65"/>
    </location>
</feature>
<reference evidence="2" key="1">
    <citation type="journal article" date="2015" name="Nature">
        <title>Complex archaea that bridge the gap between prokaryotes and eukaryotes.</title>
        <authorList>
            <person name="Spang A."/>
            <person name="Saw J.H."/>
            <person name="Jorgensen S.L."/>
            <person name="Zaremba-Niedzwiedzka K."/>
            <person name="Martijn J."/>
            <person name="Lind A.E."/>
            <person name="van Eijk R."/>
            <person name="Schleper C."/>
            <person name="Guy L."/>
            <person name="Ettema T.J."/>
        </authorList>
    </citation>
    <scope>NUCLEOTIDE SEQUENCE</scope>
</reference>
<feature type="region of interest" description="Disordered" evidence="1">
    <location>
        <begin position="52"/>
        <end position="78"/>
    </location>
</feature>
<dbReference type="AlphaFoldDB" id="A0A0F9FYX7"/>
<gene>
    <name evidence="2" type="ORF">LCGC14_2183780</name>
</gene>
<evidence type="ECO:0000313" key="2">
    <source>
        <dbReference type="EMBL" id="KKL62580.1"/>
    </source>
</evidence>
<proteinExistence type="predicted"/>
<protein>
    <submittedName>
        <fullName evidence="2">Uncharacterized protein</fullName>
    </submittedName>
</protein>
<feature type="non-terminal residue" evidence="2">
    <location>
        <position position="605"/>
    </location>
</feature>
<sequence length="605" mass="66405">MVNEGDPRKEHILARRFVVYDPTLKAADEYLEQEKYKVLVMGEPNPDKVYFPPQAESINGVSTPQPVLESEPNTEEPDPVVRQDLEEAGADVGVSIWGGKGTYSSHIGANSIQEAFDAVTTSRIVLRRKADGPLAAGSIGGHYSTERFPVDRDPDRGAGFGYAYHDSDYLILTDNKPYMIYLGRQREELLAHRPNFDNRINSRRVPNEIIYYQVLANQFRGTLRRAEKGQIVRFSLRDFKTPDLAEVSYVLGKFGKHKLVWHASESMIGANEYVRRKVRVQKVTPVGTNEFDVVLAMERDIFPPFLLTPLPLQLPKGVKVQSASIAGVVCTISTGEEGPCVDVPLRTALTGGCKMTLRPAAPDMTIPDRMPVTLTIRNTSDKPIAGARLTWVGSIGLTVSGGEGTFDLPAKGSKTIQATARTVKGARFGIAPVAAVVTAKDGRVFMEGFELVVAPRLRVSMDPMQSVPLPKGREQYFFVHIDNFRSGKPDGPPNTFISHKAGACKGTIGFDLPPGMKAVPPTQPFELADREAKTLVFKIENSRYSAATGEMVKPVIRFEGQSEPVNVLFPGTIVIRDEARVAPKALDATGLLVYAPWDDRTKNGA</sequence>
<organism evidence="2">
    <name type="scientific">marine sediment metagenome</name>
    <dbReference type="NCBI Taxonomy" id="412755"/>
    <lineage>
        <taxon>unclassified sequences</taxon>
        <taxon>metagenomes</taxon>
        <taxon>ecological metagenomes</taxon>
    </lineage>
</organism>
<accession>A0A0F9FYX7</accession>
<comment type="caution">
    <text evidence="2">The sequence shown here is derived from an EMBL/GenBank/DDBJ whole genome shotgun (WGS) entry which is preliminary data.</text>
</comment>